<keyword evidence="2" id="KW-1185">Reference proteome</keyword>
<evidence type="ECO:0000313" key="1">
    <source>
        <dbReference type="EMBL" id="KAH7268009.1"/>
    </source>
</evidence>
<dbReference type="Proteomes" id="UP000736672">
    <property type="component" value="Unassembled WGS sequence"/>
</dbReference>
<organism evidence="1 2">
    <name type="scientific">Fusarium solani</name>
    <name type="common">Filamentous fungus</name>
    <dbReference type="NCBI Taxonomy" id="169388"/>
    <lineage>
        <taxon>Eukaryota</taxon>
        <taxon>Fungi</taxon>
        <taxon>Dikarya</taxon>
        <taxon>Ascomycota</taxon>
        <taxon>Pezizomycotina</taxon>
        <taxon>Sordariomycetes</taxon>
        <taxon>Hypocreomycetidae</taxon>
        <taxon>Hypocreales</taxon>
        <taxon>Nectriaceae</taxon>
        <taxon>Fusarium</taxon>
        <taxon>Fusarium solani species complex</taxon>
    </lineage>
</organism>
<evidence type="ECO:0000313" key="2">
    <source>
        <dbReference type="Proteomes" id="UP000736672"/>
    </source>
</evidence>
<dbReference type="InterPro" id="IPR008929">
    <property type="entry name" value="Chondroitin_lyas"/>
</dbReference>
<comment type="caution">
    <text evidence="1">The sequence shown here is derived from an EMBL/GenBank/DDBJ whole genome shotgun (WGS) entry which is preliminary data.</text>
</comment>
<dbReference type="OrthoDB" id="5227856at2759"/>
<name>A0A9P9KT31_FUSSL</name>
<reference evidence="1" key="1">
    <citation type="journal article" date="2021" name="Nat. Commun.">
        <title>Genetic determinants of endophytism in the Arabidopsis root mycobiome.</title>
        <authorList>
            <person name="Mesny F."/>
            <person name="Miyauchi S."/>
            <person name="Thiergart T."/>
            <person name="Pickel B."/>
            <person name="Atanasova L."/>
            <person name="Karlsson M."/>
            <person name="Huettel B."/>
            <person name="Barry K.W."/>
            <person name="Haridas S."/>
            <person name="Chen C."/>
            <person name="Bauer D."/>
            <person name="Andreopoulos W."/>
            <person name="Pangilinan J."/>
            <person name="LaButti K."/>
            <person name="Riley R."/>
            <person name="Lipzen A."/>
            <person name="Clum A."/>
            <person name="Drula E."/>
            <person name="Henrissat B."/>
            <person name="Kohler A."/>
            <person name="Grigoriev I.V."/>
            <person name="Martin F.M."/>
            <person name="Hacquard S."/>
        </authorList>
    </citation>
    <scope>NUCLEOTIDE SEQUENCE</scope>
    <source>
        <strain evidence="1">FSSC 5 MPI-SDFR-AT-0091</strain>
    </source>
</reference>
<protein>
    <submittedName>
        <fullName evidence="1">Uncharacterized protein</fullName>
    </submittedName>
</protein>
<gene>
    <name evidence="1" type="ORF">B0J15DRAFT_544896</name>
</gene>
<sequence>MAGPFGTVSWAGGDGHNIPLQQDGKNAYYLTLAWYATGTEIWLTRAKNTILAWGSTLKDLNEHIQGGEGLAYMTAAAEILRASASDSGWSSENTKTYLGMIDRISAGWNETRGLVGPNFFMNQGAYGNSGAMNVAVFSDNRDLYEDMVYHATVGANPDPSIDYAIPIQISGDKDFYGQVTEMGRDQGHPMARIQGTSGVDFFTQNSSRLLAGWEYWSRYNSGDDDVPWEPKATPPATSDEVYAKLNDISRGRNYANDTALHPLETIGVAYHEYYRRGDASEMPHHLAYMKWQGLGWDAFEWGDDGSLKAIGLL</sequence>
<dbReference type="AlphaFoldDB" id="A0A9P9KT31"/>
<proteinExistence type="predicted"/>
<dbReference type="EMBL" id="JAGTJS010000005">
    <property type="protein sequence ID" value="KAH7268009.1"/>
    <property type="molecule type" value="Genomic_DNA"/>
</dbReference>
<dbReference type="SUPFAM" id="SSF48230">
    <property type="entry name" value="Chondroitin AC/alginate lyase"/>
    <property type="match status" value="1"/>
</dbReference>
<accession>A0A9P9KT31</accession>
<dbReference type="Gene3D" id="1.50.10.100">
    <property type="entry name" value="Chondroitin AC/alginate lyase"/>
    <property type="match status" value="1"/>
</dbReference>